<dbReference type="Pfam" id="PF01636">
    <property type="entry name" value="APH"/>
    <property type="match status" value="1"/>
</dbReference>
<dbReference type="Gene3D" id="3.30.200.20">
    <property type="entry name" value="Phosphorylase Kinase, domain 1"/>
    <property type="match status" value="1"/>
</dbReference>
<feature type="domain" description="Aminoglycoside phosphotransferase" evidence="1">
    <location>
        <begin position="33"/>
        <end position="270"/>
    </location>
</feature>
<dbReference type="RefSeq" id="WP_098454248.1">
    <property type="nucleotide sequence ID" value="NZ_PDJG01000001.1"/>
</dbReference>
<protein>
    <submittedName>
        <fullName evidence="2">Aminoglycoside phosphotransferase (APT) family kinase protein</fullName>
    </submittedName>
</protein>
<evidence type="ECO:0000259" key="1">
    <source>
        <dbReference type="Pfam" id="PF01636"/>
    </source>
</evidence>
<comment type="caution">
    <text evidence="2">The sequence shown here is derived from an EMBL/GenBank/DDBJ whole genome shotgun (WGS) entry which is preliminary data.</text>
</comment>
<accession>A0A2A9E444</accession>
<dbReference type="EMBL" id="PDJG01000001">
    <property type="protein sequence ID" value="PFG32959.1"/>
    <property type="molecule type" value="Genomic_DNA"/>
</dbReference>
<organism evidence="2 3">
    <name type="scientific">Sanguibacter antarcticus</name>
    <dbReference type="NCBI Taxonomy" id="372484"/>
    <lineage>
        <taxon>Bacteria</taxon>
        <taxon>Bacillati</taxon>
        <taxon>Actinomycetota</taxon>
        <taxon>Actinomycetes</taxon>
        <taxon>Micrococcales</taxon>
        <taxon>Sanguibacteraceae</taxon>
        <taxon>Sanguibacter</taxon>
    </lineage>
</organism>
<dbReference type="AlphaFoldDB" id="A0A2A9E444"/>
<dbReference type="PANTHER" id="PTHR21310">
    <property type="entry name" value="AMINOGLYCOSIDE PHOSPHOTRANSFERASE-RELATED-RELATED"/>
    <property type="match status" value="1"/>
</dbReference>
<sequence>MADKPAAEVRIDTDLIRRLLSEQRPDLSHLPLRLAGEGWDNATWRLGPELAVRLPRRAAASELVRHEQDWLPRLAAHVDVGVPVPVHRGTPSGDYPWHWSVVPWFDGVPAGVVPLAGRDAAAPGLARFVEQIHRPAPADAPINPFRGGDLSSRSATVLDRLAVIDHERAAEALALWTDLSATPPWTGPPVWIHGDLHPFNILLETHETHPVQALGLGAVIDFGDVTAGDPATDLATAWLTFGPVGRDDFVRSVTHRCGTDVATWRRARAWAVAITTGLLMHSDDDALFASLGRTALDQALDDAAPGGC</sequence>
<keyword evidence="2" id="KW-0808">Transferase</keyword>
<proteinExistence type="predicted"/>
<dbReference type="PANTHER" id="PTHR21310:SF42">
    <property type="entry name" value="BIFUNCTIONAL AAC_APH"/>
    <property type="match status" value="1"/>
</dbReference>
<reference evidence="2 3" key="1">
    <citation type="submission" date="2017-10" db="EMBL/GenBank/DDBJ databases">
        <title>Sequencing the genomes of 1000 actinobacteria strains.</title>
        <authorList>
            <person name="Klenk H.-P."/>
        </authorList>
    </citation>
    <scope>NUCLEOTIDE SEQUENCE [LARGE SCALE GENOMIC DNA]</scope>
    <source>
        <strain evidence="2 3">DSM 18966</strain>
    </source>
</reference>
<dbReference type="InterPro" id="IPR011009">
    <property type="entry name" value="Kinase-like_dom_sf"/>
</dbReference>
<keyword evidence="2" id="KW-0418">Kinase</keyword>
<keyword evidence="3" id="KW-1185">Reference proteome</keyword>
<name>A0A2A9E444_9MICO</name>
<dbReference type="OrthoDB" id="9797603at2"/>
<dbReference type="CDD" id="cd05155">
    <property type="entry name" value="APH_ChoK_like_1"/>
    <property type="match status" value="1"/>
</dbReference>
<dbReference type="SUPFAM" id="SSF56112">
    <property type="entry name" value="Protein kinase-like (PK-like)"/>
    <property type="match status" value="1"/>
</dbReference>
<dbReference type="InterPro" id="IPR002575">
    <property type="entry name" value="Aminoglycoside_PTrfase"/>
</dbReference>
<dbReference type="Proteomes" id="UP000225548">
    <property type="component" value="Unassembled WGS sequence"/>
</dbReference>
<dbReference type="Gene3D" id="3.90.1200.10">
    <property type="match status" value="1"/>
</dbReference>
<evidence type="ECO:0000313" key="2">
    <source>
        <dbReference type="EMBL" id="PFG32959.1"/>
    </source>
</evidence>
<dbReference type="GO" id="GO:0016301">
    <property type="term" value="F:kinase activity"/>
    <property type="evidence" value="ECO:0007669"/>
    <property type="project" value="UniProtKB-KW"/>
</dbReference>
<dbReference type="InterPro" id="IPR051678">
    <property type="entry name" value="AGP_Transferase"/>
</dbReference>
<gene>
    <name evidence="2" type="ORF">ATL42_0811</name>
</gene>
<evidence type="ECO:0000313" key="3">
    <source>
        <dbReference type="Proteomes" id="UP000225548"/>
    </source>
</evidence>